<keyword evidence="2" id="KW-1185">Reference proteome</keyword>
<evidence type="ECO:0000313" key="2">
    <source>
        <dbReference type="Proteomes" id="UP000274271"/>
    </source>
</evidence>
<accession>A0A3P1CHA0</accession>
<proteinExistence type="predicted"/>
<sequence length="274" mass="32196">MRTSMTCHICNTPSNESFQVKVLFKYDVTYYRCHTCGFIQTETPYWLPEAYESAITSLDIGLVSRNLRWAPTVEAIIRKWFVPKGPFLDYGGGYGLFVRMMRDRGFPFIRLDQYCDNLFARQFDVSDLPDVKNYELVTAFEVFEHLADPVATVDQMLQSGRSILFTTKVLPDPNVTPETWWYFIPETGQHVALYSLESLHRLAKRFGLQLYSDQRDLHLMTAKPINPTWFRWFTDLRKANLYNYFHSYPAQSLLDDDFQKVYNSVRNQPLKNLI</sequence>
<keyword evidence="1" id="KW-0489">Methyltransferase</keyword>
<dbReference type="OrthoDB" id="9816564at2"/>
<dbReference type="InterPro" id="IPR029063">
    <property type="entry name" value="SAM-dependent_MTases_sf"/>
</dbReference>
<dbReference type="GO" id="GO:0008168">
    <property type="term" value="F:methyltransferase activity"/>
    <property type="evidence" value="ECO:0007669"/>
    <property type="project" value="UniProtKB-KW"/>
</dbReference>
<dbReference type="Pfam" id="PF13489">
    <property type="entry name" value="Methyltransf_23"/>
    <property type="match status" value="1"/>
</dbReference>
<protein>
    <submittedName>
        <fullName evidence="1">Class I SAM-dependent methyltransferase</fullName>
    </submittedName>
</protein>
<organism evidence="1 2">
    <name type="scientific">Larkinella knui</name>
    <dbReference type="NCBI Taxonomy" id="2025310"/>
    <lineage>
        <taxon>Bacteria</taxon>
        <taxon>Pseudomonadati</taxon>
        <taxon>Bacteroidota</taxon>
        <taxon>Cytophagia</taxon>
        <taxon>Cytophagales</taxon>
        <taxon>Spirosomataceae</taxon>
        <taxon>Larkinella</taxon>
    </lineage>
</organism>
<name>A0A3P1CHA0_9BACT</name>
<dbReference type="Proteomes" id="UP000274271">
    <property type="component" value="Unassembled WGS sequence"/>
</dbReference>
<evidence type="ECO:0000313" key="1">
    <source>
        <dbReference type="EMBL" id="RRB12712.1"/>
    </source>
</evidence>
<dbReference type="GO" id="GO:0032259">
    <property type="term" value="P:methylation"/>
    <property type="evidence" value="ECO:0007669"/>
    <property type="project" value="UniProtKB-KW"/>
</dbReference>
<dbReference type="Gene3D" id="3.40.50.150">
    <property type="entry name" value="Vaccinia Virus protein VP39"/>
    <property type="match status" value="1"/>
</dbReference>
<keyword evidence="1" id="KW-0808">Transferase</keyword>
<comment type="caution">
    <text evidence="1">The sequence shown here is derived from an EMBL/GenBank/DDBJ whole genome shotgun (WGS) entry which is preliminary data.</text>
</comment>
<reference evidence="1 2" key="1">
    <citation type="submission" date="2018-11" db="EMBL/GenBank/DDBJ databases">
        <authorList>
            <person name="Zhou Z."/>
            <person name="Wang G."/>
        </authorList>
    </citation>
    <scope>NUCLEOTIDE SEQUENCE [LARGE SCALE GENOMIC DNA]</scope>
    <source>
        <strain evidence="1 2">KCTC42998</strain>
    </source>
</reference>
<dbReference type="EMBL" id="RQJP01000004">
    <property type="protein sequence ID" value="RRB12712.1"/>
    <property type="molecule type" value="Genomic_DNA"/>
</dbReference>
<dbReference type="AlphaFoldDB" id="A0A3P1CHA0"/>
<gene>
    <name evidence="1" type="ORF">EHT87_21245</name>
</gene>
<dbReference type="SUPFAM" id="SSF53335">
    <property type="entry name" value="S-adenosyl-L-methionine-dependent methyltransferases"/>
    <property type="match status" value="1"/>
</dbReference>